<sequence>MSFLKPVHGQRVHLDDHADPALRSALKLPLALPGQRIGLFGGSFDPPHAGHVMVSLMALRRLQLDQVWWLVTPGNPLKHREPGDLGRRIAAARAIVAGHPGIRITAVEATLGTRYTADTLSLLSQRLAGVKLVWIMGADNLRQFHRWRDWRRIAGLMPIAVYDRPGSTFRGPAAPAAVALARWRIDEQDATLLPDLEAPAWTFLHGPRVALSSTALRAARHKENVPS</sequence>
<evidence type="ECO:0000256" key="8">
    <source>
        <dbReference type="ARBA" id="ARBA00022840"/>
    </source>
</evidence>
<dbReference type="CDD" id="cd02165">
    <property type="entry name" value="NMNAT"/>
    <property type="match status" value="1"/>
</dbReference>
<dbReference type="Gene3D" id="3.40.50.620">
    <property type="entry name" value="HUPs"/>
    <property type="match status" value="1"/>
</dbReference>
<feature type="domain" description="Cytidyltransferase-like" evidence="12">
    <location>
        <begin position="39"/>
        <end position="218"/>
    </location>
</feature>
<keyword evidence="8 11" id="KW-0067">ATP-binding</keyword>
<dbReference type="NCBIfam" id="NF000843">
    <property type="entry name" value="PRK00071.2-2"/>
    <property type="match status" value="1"/>
</dbReference>
<evidence type="ECO:0000256" key="11">
    <source>
        <dbReference type="HAMAP-Rule" id="MF_00244"/>
    </source>
</evidence>
<evidence type="ECO:0000256" key="5">
    <source>
        <dbReference type="ARBA" id="ARBA00022679"/>
    </source>
</evidence>
<evidence type="ECO:0000256" key="3">
    <source>
        <dbReference type="ARBA" id="ARBA00009014"/>
    </source>
</evidence>
<reference evidence="13 14" key="1">
    <citation type="submission" date="2023-07" db="EMBL/GenBank/DDBJ databases">
        <title>Genomic Encyclopedia of Type Strains, Phase IV (KMG-IV): sequencing the most valuable type-strain genomes for metagenomic binning, comparative biology and taxonomic classification.</title>
        <authorList>
            <person name="Goeker M."/>
        </authorList>
    </citation>
    <scope>NUCLEOTIDE SEQUENCE [LARGE SCALE GENOMIC DNA]</scope>
    <source>
        <strain evidence="13 14">B6-8</strain>
    </source>
</reference>
<dbReference type="NCBIfam" id="TIGR00482">
    <property type="entry name" value="nicotinate (nicotinamide) nucleotide adenylyltransferase"/>
    <property type="match status" value="1"/>
</dbReference>
<gene>
    <name evidence="11" type="primary">nadD</name>
    <name evidence="13" type="ORF">QO014_001646</name>
</gene>
<keyword evidence="9 11" id="KW-0520">NAD</keyword>
<name>A0ABU0H721_9HYPH</name>
<dbReference type="InterPro" id="IPR004821">
    <property type="entry name" value="Cyt_trans-like"/>
</dbReference>
<dbReference type="PANTHER" id="PTHR39321:SF3">
    <property type="entry name" value="PHOSPHOPANTETHEINE ADENYLYLTRANSFERASE"/>
    <property type="match status" value="1"/>
</dbReference>
<dbReference type="InterPro" id="IPR005248">
    <property type="entry name" value="NadD/NMNAT"/>
</dbReference>
<organism evidence="13 14">
    <name type="scientific">Kaistia dalseonensis</name>
    <dbReference type="NCBI Taxonomy" id="410840"/>
    <lineage>
        <taxon>Bacteria</taxon>
        <taxon>Pseudomonadati</taxon>
        <taxon>Pseudomonadota</taxon>
        <taxon>Alphaproteobacteria</taxon>
        <taxon>Hyphomicrobiales</taxon>
        <taxon>Kaistiaceae</taxon>
        <taxon>Kaistia</taxon>
    </lineage>
</organism>
<dbReference type="HAMAP" id="MF_00244">
    <property type="entry name" value="NaMN_adenylyltr"/>
    <property type="match status" value="1"/>
</dbReference>
<evidence type="ECO:0000259" key="12">
    <source>
        <dbReference type="Pfam" id="PF01467"/>
    </source>
</evidence>
<evidence type="ECO:0000313" key="14">
    <source>
        <dbReference type="Proteomes" id="UP001241603"/>
    </source>
</evidence>
<evidence type="ECO:0000313" key="13">
    <source>
        <dbReference type="EMBL" id="MDQ0437261.1"/>
    </source>
</evidence>
<evidence type="ECO:0000256" key="6">
    <source>
        <dbReference type="ARBA" id="ARBA00022695"/>
    </source>
</evidence>
<comment type="pathway">
    <text evidence="2 11">Cofactor biosynthesis; NAD(+) biosynthesis; deamido-NAD(+) from nicotinate D-ribonucleotide: step 1/1.</text>
</comment>
<evidence type="ECO:0000256" key="4">
    <source>
        <dbReference type="ARBA" id="ARBA00022642"/>
    </source>
</evidence>
<keyword evidence="4 11" id="KW-0662">Pyridine nucleotide biosynthesis</keyword>
<evidence type="ECO:0000256" key="10">
    <source>
        <dbReference type="ARBA" id="ARBA00048721"/>
    </source>
</evidence>
<comment type="catalytic activity">
    <reaction evidence="10 11">
        <text>nicotinate beta-D-ribonucleotide + ATP + H(+) = deamido-NAD(+) + diphosphate</text>
        <dbReference type="Rhea" id="RHEA:22860"/>
        <dbReference type="ChEBI" id="CHEBI:15378"/>
        <dbReference type="ChEBI" id="CHEBI:30616"/>
        <dbReference type="ChEBI" id="CHEBI:33019"/>
        <dbReference type="ChEBI" id="CHEBI:57502"/>
        <dbReference type="ChEBI" id="CHEBI:58437"/>
        <dbReference type="EC" id="2.7.7.18"/>
    </reaction>
</comment>
<dbReference type="NCBIfam" id="NF000845">
    <property type="entry name" value="PRK00071.2-4"/>
    <property type="match status" value="1"/>
</dbReference>
<evidence type="ECO:0000256" key="7">
    <source>
        <dbReference type="ARBA" id="ARBA00022741"/>
    </source>
</evidence>
<comment type="caution">
    <text evidence="13">The sequence shown here is derived from an EMBL/GenBank/DDBJ whole genome shotgun (WGS) entry which is preliminary data.</text>
</comment>
<evidence type="ECO:0000256" key="9">
    <source>
        <dbReference type="ARBA" id="ARBA00023027"/>
    </source>
</evidence>
<evidence type="ECO:0000256" key="1">
    <source>
        <dbReference type="ARBA" id="ARBA00002324"/>
    </source>
</evidence>
<comment type="function">
    <text evidence="1 11">Catalyzes the reversible adenylation of nicotinate mononucleotide (NaMN) to nicotinic acid adenine dinucleotide (NaAD).</text>
</comment>
<dbReference type="InterPro" id="IPR014729">
    <property type="entry name" value="Rossmann-like_a/b/a_fold"/>
</dbReference>
<keyword evidence="5 11" id="KW-0808">Transferase</keyword>
<dbReference type="SUPFAM" id="SSF52374">
    <property type="entry name" value="Nucleotidylyl transferase"/>
    <property type="match status" value="1"/>
</dbReference>
<dbReference type="Proteomes" id="UP001241603">
    <property type="component" value="Unassembled WGS sequence"/>
</dbReference>
<evidence type="ECO:0000256" key="2">
    <source>
        <dbReference type="ARBA" id="ARBA00005019"/>
    </source>
</evidence>
<comment type="similarity">
    <text evidence="3 11">Belongs to the NadD family.</text>
</comment>
<dbReference type="Pfam" id="PF01467">
    <property type="entry name" value="CTP_transf_like"/>
    <property type="match status" value="1"/>
</dbReference>
<dbReference type="EMBL" id="JAUSVO010000002">
    <property type="protein sequence ID" value="MDQ0437261.1"/>
    <property type="molecule type" value="Genomic_DNA"/>
</dbReference>
<dbReference type="PANTHER" id="PTHR39321">
    <property type="entry name" value="NICOTINATE-NUCLEOTIDE ADENYLYLTRANSFERASE-RELATED"/>
    <property type="match status" value="1"/>
</dbReference>
<proteinExistence type="inferred from homology"/>
<keyword evidence="7 11" id="KW-0547">Nucleotide-binding</keyword>
<dbReference type="GO" id="GO:0004515">
    <property type="term" value="F:nicotinate-nucleotide adenylyltransferase activity"/>
    <property type="evidence" value="ECO:0007669"/>
    <property type="project" value="UniProtKB-EC"/>
</dbReference>
<accession>A0ABU0H721</accession>
<keyword evidence="14" id="KW-1185">Reference proteome</keyword>
<protein>
    <recommendedName>
        <fullName evidence="11">Probable nicotinate-nucleotide adenylyltransferase</fullName>
        <ecNumber evidence="11">2.7.7.18</ecNumber>
    </recommendedName>
    <alternativeName>
        <fullName evidence="11">Deamido-NAD(+) diphosphorylase</fullName>
    </alternativeName>
    <alternativeName>
        <fullName evidence="11">Deamido-NAD(+) pyrophosphorylase</fullName>
    </alternativeName>
    <alternativeName>
        <fullName evidence="11">Nicotinate mononucleotide adenylyltransferase</fullName>
        <shortName evidence="11">NaMN adenylyltransferase</shortName>
    </alternativeName>
</protein>
<dbReference type="EC" id="2.7.7.18" evidence="11"/>
<keyword evidence="6 11" id="KW-0548">Nucleotidyltransferase</keyword>